<dbReference type="OrthoDB" id="9813445at2"/>
<feature type="compositionally biased region" description="Basic and acidic residues" evidence="2">
    <location>
        <begin position="155"/>
        <end position="164"/>
    </location>
</feature>
<dbReference type="Proteomes" id="UP000001660">
    <property type="component" value="Chromosome"/>
</dbReference>
<reference evidence="3 4" key="1">
    <citation type="journal article" date="2010" name="Proc. Natl. Acad. Sci. U.S.A.">
        <title>A Nitrospira metagenome illuminates the physiology and evolution of globally important nitrite-oxidizing bacteria.</title>
        <authorList>
            <person name="Lucker S."/>
            <person name="Wagner M."/>
            <person name="Maixner F."/>
            <person name="Pelletier E."/>
            <person name="Koch H."/>
            <person name="Vacherie B."/>
            <person name="Rattei T."/>
            <person name="Sinninghe Damste J."/>
            <person name="Spieck E."/>
            <person name="Le Paslier D."/>
            <person name="Daims H."/>
        </authorList>
    </citation>
    <scope>NUCLEOTIDE SEQUENCE [LARGE SCALE GENOMIC DNA]</scope>
</reference>
<gene>
    <name evidence="3" type="ORF">NIDE2465</name>
</gene>
<dbReference type="InterPro" id="IPR019734">
    <property type="entry name" value="TPR_rpt"/>
</dbReference>
<dbReference type="PROSITE" id="PS50005">
    <property type="entry name" value="TPR"/>
    <property type="match status" value="1"/>
</dbReference>
<dbReference type="HOGENOM" id="CLU_1228090_0_0_0"/>
<evidence type="ECO:0000256" key="1">
    <source>
        <dbReference type="PROSITE-ProRule" id="PRU00339"/>
    </source>
</evidence>
<evidence type="ECO:0000313" key="3">
    <source>
        <dbReference type="EMBL" id="CBK42175.1"/>
    </source>
</evidence>
<keyword evidence="4" id="KW-1185">Reference proteome</keyword>
<sequence>MASSSRIDPSTAAEIDRLATAVAKDPRSKEFLPLADEYIKVGMWQEAAGVLEDGLKVYPGFVTAMAALGRVYDQLGQPAKAKAILEDVVRQRPDNLRAHRILAKLYHAEGNADLALLSCTAILNANPFDDEAAAMKRSITGTPDGPPPAKREKKRIGAEPKPDTAKVAPPVTPAFEPSVSTSSLASEPVLETTIQPVPEPPSVKHAAAIARLEAWLQTIQAQRVH</sequence>
<dbReference type="eggNOG" id="COG3118">
    <property type="taxonomic scope" value="Bacteria"/>
</dbReference>
<proteinExistence type="predicted"/>
<dbReference type="AlphaFoldDB" id="D8PFY8"/>
<protein>
    <submittedName>
        <fullName evidence="3">Uncharacterized protein</fullName>
    </submittedName>
</protein>
<accession>D8PFY8</accession>
<name>D8PFY8_9BACT</name>
<dbReference type="InterPro" id="IPR011990">
    <property type="entry name" value="TPR-like_helical_dom_sf"/>
</dbReference>
<dbReference type="SUPFAM" id="SSF48452">
    <property type="entry name" value="TPR-like"/>
    <property type="match status" value="1"/>
</dbReference>
<feature type="repeat" description="TPR" evidence="1">
    <location>
        <begin position="62"/>
        <end position="95"/>
    </location>
</feature>
<dbReference type="KEGG" id="nde:NIDE2465"/>
<dbReference type="Gene3D" id="1.25.40.10">
    <property type="entry name" value="Tetratricopeptide repeat domain"/>
    <property type="match status" value="1"/>
</dbReference>
<keyword evidence="1" id="KW-0802">TPR repeat</keyword>
<feature type="region of interest" description="Disordered" evidence="2">
    <location>
        <begin position="137"/>
        <end position="201"/>
    </location>
</feature>
<organism evidence="3 4">
    <name type="scientific">Nitrospira defluvii</name>
    <dbReference type="NCBI Taxonomy" id="330214"/>
    <lineage>
        <taxon>Bacteria</taxon>
        <taxon>Pseudomonadati</taxon>
        <taxon>Nitrospirota</taxon>
        <taxon>Nitrospiria</taxon>
        <taxon>Nitrospirales</taxon>
        <taxon>Nitrospiraceae</taxon>
        <taxon>Nitrospira</taxon>
    </lineage>
</organism>
<evidence type="ECO:0000313" key="4">
    <source>
        <dbReference type="Proteomes" id="UP000001660"/>
    </source>
</evidence>
<evidence type="ECO:0000256" key="2">
    <source>
        <dbReference type="SAM" id="MobiDB-lite"/>
    </source>
</evidence>
<dbReference type="Pfam" id="PF14559">
    <property type="entry name" value="TPR_19"/>
    <property type="match status" value="1"/>
</dbReference>
<dbReference type="EMBL" id="FP929003">
    <property type="protein sequence ID" value="CBK42175.1"/>
    <property type="molecule type" value="Genomic_DNA"/>
</dbReference>
<dbReference type="SMART" id="SM00028">
    <property type="entry name" value="TPR"/>
    <property type="match status" value="3"/>
</dbReference>
<dbReference type="STRING" id="330214.NIDE2465"/>